<feature type="compositionally biased region" description="Polar residues" evidence="1">
    <location>
        <begin position="113"/>
        <end position="123"/>
    </location>
</feature>
<evidence type="ECO:0000256" key="1">
    <source>
        <dbReference type="SAM" id="MobiDB-lite"/>
    </source>
</evidence>
<evidence type="ECO:0000313" key="2">
    <source>
        <dbReference type="EMBL" id="GKT27937.1"/>
    </source>
</evidence>
<accession>A0ABQ5K7Q7</accession>
<dbReference type="EMBL" id="BQXS01000107">
    <property type="protein sequence ID" value="GKT27937.1"/>
    <property type="molecule type" value="Genomic_DNA"/>
</dbReference>
<feature type="region of interest" description="Disordered" evidence="1">
    <location>
        <begin position="15"/>
        <end position="92"/>
    </location>
</feature>
<dbReference type="Proteomes" id="UP001057375">
    <property type="component" value="Unassembled WGS sequence"/>
</dbReference>
<comment type="caution">
    <text evidence="2">The sequence shown here is derived from an EMBL/GenBank/DDBJ whole genome shotgun (WGS) entry which is preliminary data.</text>
</comment>
<gene>
    <name evidence="2" type="ORF">ADUPG1_000297</name>
</gene>
<feature type="compositionally biased region" description="Basic and acidic residues" evidence="1">
    <location>
        <begin position="151"/>
        <end position="165"/>
    </location>
</feature>
<feature type="compositionally biased region" description="Low complexity" evidence="1">
    <location>
        <begin position="134"/>
        <end position="148"/>
    </location>
</feature>
<reference evidence="2" key="1">
    <citation type="submission" date="2022-03" db="EMBL/GenBank/DDBJ databases">
        <title>Draft genome sequence of Aduncisulcus paluster, a free-living microaerophilic Fornicata.</title>
        <authorList>
            <person name="Yuyama I."/>
            <person name="Kume K."/>
            <person name="Tamura T."/>
            <person name="Inagaki Y."/>
            <person name="Hashimoto T."/>
        </authorList>
    </citation>
    <scope>NUCLEOTIDE SEQUENCE</scope>
    <source>
        <strain evidence="2">NY0171</strain>
    </source>
</reference>
<feature type="compositionally biased region" description="Low complexity" evidence="1">
    <location>
        <begin position="61"/>
        <end position="73"/>
    </location>
</feature>
<organism evidence="2 3">
    <name type="scientific">Aduncisulcus paluster</name>
    <dbReference type="NCBI Taxonomy" id="2918883"/>
    <lineage>
        <taxon>Eukaryota</taxon>
        <taxon>Metamonada</taxon>
        <taxon>Carpediemonas-like organisms</taxon>
        <taxon>Aduncisulcus</taxon>
    </lineage>
</organism>
<feature type="compositionally biased region" description="Polar residues" evidence="1">
    <location>
        <begin position="80"/>
        <end position="92"/>
    </location>
</feature>
<sequence length="216" mass="24004">MYDIANEHALRDDIDSTPVCHESAMDPCSKHEENGARIVKREDIREEENREENREEREESMTSGSMTSESQGETKVMGKESQSGIEQLGKQQKGSLFIVDSDTGTSTIAISKQSLAKMNSDPSLNDLEQERSQDNSTSSRSQDNSTSSKHYPNDKYKSQKGEELHGCVLKGMATGDGRQYRSGDGQSLEIDEGCDGEKKILLFSYGRPVHLDITES</sequence>
<name>A0ABQ5K7Q7_9EUKA</name>
<feature type="region of interest" description="Disordered" evidence="1">
    <location>
        <begin position="113"/>
        <end position="188"/>
    </location>
</feature>
<evidence type="ECO:0000313" key="3">
    <source>
        <dbReference type="Proteomes" id="UP001057375"/>
    </source>
</evidence>
<feature type="compositionally biased region" description="Basic and acidic residues" evidence="1">
    <location>
        <begin position="28"/>
        <end position="60"/>
    </location>
</feature>
<keyword evidence="3" id="KW-1185">Reference proteome</keyword>
<proteinExistence type="predicted"/>
<protein>
    <submittedName>
        <fullName evidence="2">Uncharacterized protein</fullName>
    </submittedName>
</protein>